<dbReference type="InterPro" id="IPR000515">
    <property type="entry name" value="MetI-like"/>
</dbReference>
<dbReference type="RefSeq" id="WP_091640759.1">
    <property type="nucleotide sequence ID" value="NZ_FOEG01000002.1"/>
</dbReference>
<keyword evidence="5 8" id="KW-0812">Transmembrane</keyword>
<feature type="transmembrane region" description="Helical" evidence="8">
    <location>
        <begin position="482"/>
        <end position="505"/>
    </location>
</feature>
<dbReference type="PROSITE" id="PS50928">
    <property type="entry name" value="ABC_TM1"/>
    <property type="match status" value="2"/>
</dbReference>
<dbReference type="InterPro" id="IPR035906">
    <property type="entry name" value="MetI-like_sf"/>
</dbReference>
<feature type="transmembrane region" description="Helical" evidence="8">
    <location>
        <begin position="68"/>
        <end position="90"/>
    </location>
</feature>
<feature type="transmembrane region" description="Helical" evidence="8">
    <location>
        <begin position="353"/>
        <end position="377"/>
    </location>
</feature>
<evidence type="ECO:0000313" key="11">
    <source>
        <dbReference type="Proteomes" id="UP000199657"/>
    </source>
</evidence>
<evidence type="ECO:0000256" key="3">
    <source>
        <dbReference type="ARBA" id="ARBA00022475"/>
    </source>
</evidence>
<dbReference type="OrthoDB" id="27542at2"/>
<keyword evidence="3" id="KW-1003">Cell membrane</keyword>
<dbReference type="GO" id="GO:0005886">
    <property type="term" value="C:plasma membrane"/>
    <property type="evidence" value="ECO:0007669"/>
    <property type="project" value="UniProtKB-SubCell"/>
</dbReference>
<keyword evidence="2 8" id="KW-0813">Transport</keyword>
<keyword evidence="11" id="KW-1185">Reference proteome</keyword>
<feature type="transmembrane region" description="Helical" evidence="8">
    <location>
        <begin position="389"/>
        <end position="413"/>
    </location>
</feature>
<feature type="transmembrane region" description="Helical" evidence="8">
    <location>
        <begin position="142"/>
        <end position="166"/>
    </location>
</feature>
<dbReference type="Gene3D" id="1.10.3720.10">
    <property type="entry name" value="MetI-like"/>
    <property type="match status" value="2"/>
</dbReference>
<dbReference type="GO" id="GO:0055085">
    <property type="term" value="P:transmembrane transport"/>
    <property type="evidence" value="ECO:0007669"/>
    <property type="project" value="InterPro"/>
</dbReference>
<gene>
    <name evidence="10" type="ORF">SAMN04488052_102204</name>
</gene>
<evidence type="ECO:0000313" key="10">
    <source>
        <dbReference type="EMBL" id="SEO69039.1"/>
    </source>
</evidence>
<feature type="transmembrane region" description="Helical" evidence="8">
    <location>
        <begin position="194"/>
        <end position="213"/>
    </location>
</feature>
<feature type="transmembrane region" description="Helical" evidence="8">
    <location>
        <begin position="425"/>
        <end position="445"/>
    </location>
</feature>
<reference evidence="10 11" key="1">
    <citation type="submission" date="2016-10" db="EMBL/GenBank/DDBJ databases">
        <authorList>
            <person name="de Groot N.N."/>
        </authorList>
    </citation>
    <scope>NUCLEOTIDE SEQUENCE [LARGE SCALE GENOMIC DNA]</scope>
    <source>
        <strain evidence="10 11">CGMCC 1.6291</strain>
    </source>
</reference>
<evidence type="ECO:0000256" key="7">
    <source>
        <dbReference type="ARBA" id="ARBA00023136"/>
    </source>
</evidence>
<feature type="domain" description="ABC transmembrane type-1" evidence="9">
    <location>
        <begin position="354"/>
        <end position="546"/>
    </location>
</feature>
<feature type="transmembrane region" description="Helical" evidence="8">
    <location>
        <begin position="102"/>
        <end position="122"/>
    </location>
</feature>
<comment type="similarity">
    <text evidence="8">Belongs to the binding-protein-dependent transport system permease family.</text>
</comment>
<accession>A0A1H8RQZ6</accession>
<dbReference type="CDD" id="cd06261">
    <property type="entry name" value="TM_PBP2"/>
    <property type="match status" value="2"/>
</dbReference>
<dbReference type="PANTHER" id="PTHR43357:SF3">
    <property type="entry name" value="FE(3+)-TRANSPORT SYSTEM PERMEASE PROTEIN FBPB 2"/>
    <property type="match status" value="1"/>
</dbReference>
<keyword evidence="4" id="KW-0997">Cell inner membrane</keyword>
<feature type="transmembrane region" description="Helical" evidence="8">
    <location>
        <begin position="298"/>
        <end position="318"/>
    </location>
</feature>
<organism evidence="10 11">
    <name type="scientific">Aquisalimonas asiatica</name>
    <dbReference type="NCBI Taxonomy" id="406100"/>
    <lineage>
        <taxon>Bacteria</taxon>
        <taxon>Pseudomonadati</taxon>
        <taxon>Pseudomonadota</taxon>
        <taxon>Gammaproteobacteria</taxon>
        <taxon>Chromatiales</taxon>
        <taxon>Ectothiorhodospiraceae</taxon>
        <taxon>Aquisalimonas</taxon>
    </lineage>
</organism>
<sequence length="552" mass="59952">MLMVYLRARLPLLLCLLLLAVAAGYPLAVLFAQSVFPDILGGSLDGFGEAYRRILETPELPAMIRTSLAWAGAVTVVSWVFGIPCGYLLARTDLPGKLWARLSLLVPIMTPPYIAALSYILVMQEGGFADGLIGGLPEWLRLWFFSFWGVTLVMALASFGYVALAVEATLGSLPRRLEDAATLFGAGWFQRMRYVLLPLLLPAVFNSGLLVFLEALSNFGVPAVLGTRSNLPLLPAEIFYLITSWPADFALATSLSSLLCLFALVCMYGSRWLARLLGGGAFRPGEGALQPLGRWGKWAGWAFIGGLFLLSSVLPYVAMVLTSLVDSWAGAELTFTLRHYWALFEPGSRGLQALLTSLGLSLAAATICVLVGGYIAYVNVRSAGPLQRVLDGIALLPRVIPKIVMAVALILAWNAPWVPVDLYNTVWMLLLAYVVIYITDALNYANASLQRMGENLEHAASMLGAGRATVFTRIVLPRLRPALLAAWLTTFIVCMRELVASILLLPPGVDTTATFIFNQFEQGDIAIAMAMATVTILLSTVVLVVFQLRRRG</sequence>
<dbReference type="AlphaFoldDB" id="A0A1H8RQZ6"/>
<feature type="transmembrane region" description="Helical" evidence="8">
    <location>
        <begin position="525"/>
        <end position="546"/>
    </location>
</feature>
<evidence type="ECO:0000256" key="8">
    <source>
        <dbReference type="RuleBase" id="RU363032"/>
    </source>
</evidence>
<evidence type="ECO:0000256" key="1">
    <source>
        <dbReference type="ARBA" id="ARBA00004429"/>
    </source>
</evidence>
<feature type="domain" description="ABC transmembrane type-1" evidence="9">
    <location>
        <begin position="64"/>
        <end position="270"/>
    </location>
</feature>
<name>A0A1H8RQZ6_9GAMM</name>
<protein>
    <submittedName>
        <fullName evidence="10">Iron(III) transport system permease protein</fullName>
    </submittedName>
</protein>
<dbReference type="Pfam" id="PF00528">
    <property type="entry name" value="BPD_transp_1"/>
    <property type="match status" value="2"/>
</dbReference>
<comment type="subcellular location">
    <subcellularLocation>
        <location evidence="1">Cell inner membrane</location>
        <topology evidence="1">Multi-pass membrane protein</topology>
    </subcellularLocation>
    <subcellularLocation>
        <location evidence="8">Cell membrane</location>
        <topology evidence="8">Multi-pass membrane protein</topology>
    </subcellularLocation>
</comment>
<dbReference type="STRING" id="406100.SAMN04488052_102204"/>
<evidence type="ECO:0000256" key="2">
    <source>
        <dbReference type="ARBA" id="ARBA00022448"/>
    </source>
</evidence>
<evidence type="ECO:0000259" key="9">
    <source>
        <dbReference type="PROSITE" id="PS50928"/>
    </source>
</evidence>
<evidence type="ECO:0000256" key="5">
    <source>
        <dbReference type="ARBA" id="ARBA00022692"/>
    </source>
</evidence>
<evidence type="ECO:0000256" key="6">
    <source>
        <dbReference type="ARBA" id="ARBA00022989"/>
    </source>
</evidence>
<keyword evidence="7 8" id="KW-0472">Membrane</keyword>
<dbReference type="Proteomes" id="UP000199657">
    <property type="component" value="Unassembled WGS sequence"/>
</dbReference>
<proteinExistence type="inferred from homology"/>
<dbReference type="PANTHER" id="PTHR43357">
    <property type="entry name" value="INNER MEMBRANE ABC TRANSPORTER PERMEASE PROTEIN YDCV"/>
    <property type="match status" value="1"/>
</dbReference>
<keyword evidence="6 8" id="KW-1133">Transmembrane helix</keyword>
<dbReference type="EMBL" id="FOEG01000002">
    <property type="protein sequence ID" value="SEO69039.1"/>
    <property type="molecule type" value="Genomic_DNA"/>
</dbReference>
<dbReference type="SUPFAM" id="SSF161098">
    <property type="entry name" value="MetI-like"/>
    <property type="match status" value="2"/>
</dbReference>
<feature type="transmembrane region" description="Helical" evidence="8">
    <location>
        <begin position="249"/>
        <end position="268"/>
    </location>
</feature>
<evidence type="ECO:0000256" key="4">
    <source>
        <dbReference type="ARBA" id="ARBA00022519"/>
    </source>
</evidence>